<evidence type="ECO:0000256" key="3">
    <source>
        <dbReference type="ARBA" id="ARBA00022692"/>
    </source>
</evidence>
<dbReference type="Pfam" id="PF00753">
    <property type="entry name" value="Lactamase_B"/>
    <property type="match status" value="1"/>
</dbReference>
<dbReference type="CDD" id="cd07731">
    <property type="entry name" value="ComA-like_MBL-fold"/>
    <property type="match status" value="1"/>
</dbReference>
<name>A0A1I4DPX3_9PROT</name>
<dbReference type="NCBIfam" id="TIGR00360">
    <property type="entry name" value="ComEC_N-term"/>
    <property type="match status" value="1"/>
</dbReference>
<feature type="transmembrane region" description="Helical" evidence="6">
    <location>
        <begin position="396"/>
        <end position="415"/>
    </location>
</feature>
<accession>A0A1I4DPX3</accession>
<feature type="domain" description="DUF4131" evidence="9">
    <location>
        <begin position="28"/>
        <end position="192"/>
    </location>
</feature>
<evidence type="ECO:0000256" key="2">
    <source>
        <dbReference type="ARBA" id="ARBA00022475"/>
    </source>
</evidence>
<feature type="transmembrane region" description="Helical" evidence="6">
    <location>
        <begin position="27"/>
        <end position="44"/>
    </location>
</feature>
<feature type="transmembrane region" description="Helical" evidence="6">
    <location>
        <begin position="448"/>
        <end position="467"/>
    </location>
</feature>
<dbReference type="EMBL" id="FOSP01000022">
    <property type="protein sequence ID" value="SFK94999.1"/>
    <property type="molecule type" value="Genomic_DNA"/>
</dbReference>
<dbReference type="Proteomes" id="UP000199533">
    <property type="component" value="Unassembled WGS sequence"/>
</dbReference>
<evidence type="ECO:0000313" key="10">
    <source>
        <dbReference type="EMBL" id="SFK94999.1"/>
    </source>
</evidence>
<evidence type="ECO:0000256" key="4">
    <source>
        <dbReference type="ARBA" id="ARBA00022989"/>
    </source>
</evidence>
<keyword evidence="11" id="KW-1185">Reference proteome</keyword>
<sequence length="800" mass="88646">MPVRLGIAAFVSGVALLQWQPDLPAMITALVLLPLLVVVVLCWRSRCSALVATSRYLFLILLLGGGYYWAAGMAYWRLADSLPKEWEGRDVQVIGVISSLPLQDDRKTRFRFDVEQILTPQAHVPKGLSLSWYQNRTAASNSPELPVLHAGERWQLTVRLKRPHSNANPYGFDYEAWALEHNIRAVGYVRSALGNQRLDALVQRPAYWIASQRQHIQQRFNSTMAEHSYAGVLMTIATGDQRAIPADQWQVFTRTGTNHLMAISGLHITLVSGMVYALIFRLWRGSARLLLYLPARRAAVIAGLIVAFAYALLSGFAIPAQRAFFMLAVVALALWRGRMTSPSMVLALALFLVVLVDPWAVLSAGFWLSFGAIGVIMLVTVGRIGPMHWLTGWLRVQWAITLGLIPLLLALFQQVSLVSPVANAVAIPLVSLIVVPLTLLSTIPLFEFLLSLAHSTLSIVMWFLQWLSALPQPVWQQHAPPFWVIPVAIIGVLWLLLPGSLGLGFFSGFPARWLGIVAMLPLFLLLPPKPPAGTLWLTVLDVGQGLAVVAQTHNHTLLFDSGPAFGETDSGERTILPFLRAKGIHKLDSMIISHADSDHSGGALSILNAMPVDALLSSLDADHPISQNALRSTQCATGQFWQWDDVTFEILYPIAQIYRNSQRKTNASSCVLKITTAHGSVLIPADIGHRAEQFLLDHAHGKLSSTVLIAPHHGSLTSSGAEFVEQVNPVLTIFTVGYRNRFGHPREEVVNRYRELGNTLLRSDWHGAVLLRLDWEGLSVESWRQTHPRYWQQRESLTHG</sequence>
<gene>
    <name evidence="10" type="ORF">SAMN05216302_102222</name>
</gene>
<dbReference type="NCBIfam" id="TIGR00361">
    <property type="entry name" value="ComEC_Rec2"/>
    <property type="match status" value="1"/>
</dbReference>
<reference evidence="11" key="1">
    <citation type="submission" date="2016-10" db="EMBL/GenBank/DDBJ databases">
        <authorList>
            <person name="Varghese N."/>
            <person name="Submissions S."/>
        </authorList>
    </citation>
    <scope>NUCLEOTIDE SEQUENCE [LARGE SCALE GENOMIC DNA]</scope>
    <source>
        <strain evidence="11">Nm69</strain>
    </source>
</reference>
<proteinExistence type="predicted"/>
<evidence type="ECO:0000256" key="1">
    <source>
        <dbReference type="ARBA" id="ARBA00004651"/>
    </source>
</evidence>
<evidence type="ECO:0000259" key="8">
    <source>
        <dbReference type="Pfam" id="PF03772"/>
    </source>
</evidence>
<feature type="transmembrane region" description="Helical" evidence="6">
    <location>
        <begin position="260"/>
        <end position="283"/>
    </location>
</feature>
<dbReference type="Pfam" id="PF03772">
    <property type="entry name" value="Competence"/>
    <property type="match status" value="1"/>
</dbReference>
<dbReference type="PANTHER" id="PTHR30619">
    <property type="entry name" value="DNA INTERNALIZATION/COMPETENCE PROTEIN COMEC/REC2"/>
    <property type="match status" value="1"/>
</dbReference>
<dbReference type="InterPro" id="IPR035681">
    <property type="entry name" value="ComA-like_MBL"/>
</dbReference>
<feature type="transmembrane region" description="Helical" evidence="6">
    <location>
        <begin position="342"/>
        <end position="360"/>
    </location>
</feature>
<keyword evidence="5 6" id="KW-0472">Membrane</keyword>
<evidence type="ECO:0000313" key="11">
    <source>
        <dbReference type="Proteomes" id="UP000199533"/>
    </source>
</evidence>
<dbReference type="InterPro" id="IPR001279">
    <property type="entry name" value="Metallo-B-lactamas"/>
</dbReference>
<keyword evidence="3 6" id="KW-0812">Transmembrane</keyword>
<keyword evidence="2" id="KW-1003">Cell membrane</keyword>
<evidence type="ECO:0000256" key="6">
    <source>
        <dbReference type="SAM" id="Phobius"/>
    </source>
</evidence>
<feature type="transmembrane region" description="Helical" evidence="6">
    <location>
        <begin position="295"/>
        <end position="313"/>
    </location>
</feature>
<feature type="transmembrane region" description="Helical" evidence="6">
    <location>
        <begin position="366"/>
        <end position="384"/>
    </location>
</feature>
<dbReference type="InterPro" id="IPR036866">
    <property type="entry name" value="RibonucZ/Hydroxyglut_hydro"/>
</dbReference>
<dbReference type="STRING" id="52441.SAMN05216302_102222"/>
<dbReference type="InterPro" id="IPR004797">
    <property type="entry name" value="Competence_ComEC/Rec2"/>
</dbReference>
<evidence type="ECO:0000259" key="7">
    <source>
        <dbReference type="Pfam" id="PF00753"/>
    </source>
</evidence>
<feature type="transmembrane region" description="Helical" evidence="6">
    <location>
        <begin position="421"/>
        <end position="441"/>
    </location>
</feature>
<feature type="transmembrane region" description="Helical" evidence="6">
    <location>
        <begin position="479"/>
        <end position="497"/>
    </location>
</feature>
<dbReference type="AlphaFoldDB" id="A0A1I4DPX3"/>
<keyword evidence="4 6" id="KW-1133">Transmembrane helix</keyword>
<dbReference type="RefSeq" id="WP_090700932.1">
    <property type="nucleotide sequence ID" value="NZ_FOSP01000022.1"/>
</dbReference>
<feature type="transmembrane region" description="Helical" evidence="6">
    <location>
        <begin position="56"/>
        <end position="76"/>
    </location>
</feature>
<dbReference type="InterPro" id="IPR004477">
    <property type="entry name" value="ComEC_N"/>
</dbReference>
<evidence type="ECO:0000259" key="9">
    <source>
        <dbReference type="Pfam" id="PF13567"/>
    </source>
</evidence>
<dbReference type="Pfam" id="PF13567">
    <property type="entry name" value="DUF4131"/>
    <property type="match status" value="1"/>
</dbReference>
<evidence type="ECO:0000256" key="5">
    <source>
        <dbReference type="ARBA" id="ARBA00023136"/>
    </source>
</evidence>
<dbReference type="SUPFAM" id="SSF56281">
    <property type="entry name" value="Metallo-hydrolase/oxidoreductase"/>
    <property type="match status" value="1"/>
</dbReference>
<feature type="domain" description="ComEC/Rec2-related protein" evidence="8">
    <location>
        <begin position="237"/>
        <end position="497"/>
    </location>
</feature>
<protein>
    <submittedName>
        <fullName evidence="10">Competence protein ComEC</fullName>
    </submittedName>
</protein>
<feature type="domain" description="Metallo-beta-lactamase" evidence="7">
    <location>
        <begin position="541"/>
        <end position="623"/>
    </location>
</feature>
<dbReference type="GO" id="GO:0005886">
    <property type="term" value="C:plasma membrane"/>
    <property type="evidence" value="ECO:0007669"/>
    <property type="project" value="UniProtKB-SubCell"/>
</dbReference>
<dbReference type="Gene3D" id="3.60.15.10">
    <property type="entry name" value="Ribonuclease Z/Hydroxyacylglutathione hydrolase-like"/>
    <property type="match status" value="1"/>
</dbReference>
<organism evidence="10 11">
    <name type="scientific">Nitrosomonas aestuarii</name>
    <dbReference type="NCBI Taxonomy" id="52441"/>
    <lineage>
        <taxon>Bacteria</taxon>
        <taxon>Pseudomonadati</taxon>
        <taxon>Pseudomonadota</taxon>
        <taxon>Betaproteobacteria</taxon>
        <taxon>Nitrosomonadales</taxon>
        <taxon>Nitrosomonadaceae</taxon>
        <taxon>Nitrosomonas</taxon>
    </lineage>
</organism>
<dbReference type="OrthoDB" id="9761531at2"/>
<dbReference type="GO" id="GO:0030420">
    <property type="term" value="P:establishment of competence for transformation"/>
    <property type="evidence" value="ECO:0007669"/>
    <property type="project" value="InterPro"/>
</dbReference>
<dbReference type="PANTHER" id="PTHR30619:SF1">
    <property type="entry name" value="RECOMBINATION PROTEIN 2"/>
    <property type="match status" value="1"/>
</dbReference>
<comment type="subcellular location">
    <subcellularLocation>
        <location evidence="1">Cell membrane</location>
        <topology evidence="1">Multi-pass membrane protein</topology>
    </subcellularLocation>
</comment>
<dbReference type="InterPro" id="IPR025405">
    <property type="entry name" value="DUF4131"/>
</dbReference>
<dbReference type="InterPro" id="IPR052159">
    <property type="entry name" value="Competence_DNA_uptake"/>
</dbReference>